<dbReference type="AlphaFoldDB" id="A0A0E1NDW4"/>
<dbReference type="OMA" id="WRFYHEF"/>
<proteinExistence type="predicted"/>
<dbReference type="Gene3D" id="3.40.50.300">
    <property type="entry name" value="P-loop containing nucleotide triphosphate hydrolases"/>
    <property type="match status" value="2"/>
</dbReference>
<accession>A0A0E1NDW4</accession>
<evidence type="ECO:0000313" key="4">
    <source>
        <dbReference type="Proteomes" id="UP000048841"/>
    </source>
</evidence>
<dbReference type="InterPro" id="IPR027417">
    <property type="entry name" value="P-loop_NTPase"/>
</dbReference>
<evidence type="ECO:0000259" key="1">
    <source>
        <dbReference type="Pfam" id="PF13304"/>
    </source>
</evidence>
<reference evidence="3 5" key="2">
    <citation type="submission" date="2021-01" db="EMBL/GenBank/DDBJ databases">
        <title>FDA dAtabase for Regulatory Grade micrObial Sequences (FDA-ARGOS): Supporting development and validation of Infectious Disease Dx tests.</title>
        <authorList>
            <person name="Blissenbach B."/>
            <person name="Krut O."/>
            <person name="Tallon L."/>
            <person name="Sadzewicz L."/>
            <person name="Zhao X."/>
            <person name="Boylan J."/>
            <person name="Ott S."/>
            <person name="Bowen H."/>
            <person name="Vavikolanu K."/>
            <person name="Mehta A."/>
            <person name="Aluvathingal J."/>
            <person name="Nadendla S."/>
            <person name="Yan Y."/>
            <person name="Sichtig H."/>
        </authorList>
    </citation>
    <scope>NUCLEOTIDE SEQUENCE [LARGE SCALE GENOMIC DNA]</scope>
    <source>
        <strain evidence="3 5">FDAARGOS_1082</strain>
    </source>
</reference>
<dbReference type="PIRSF" id="PIRSF029347">
    <property type="entry name" value="RecF"/>
    <property type="match status" value="1"/>
</dbReference>
<dbReference type="Proteomes" id="UP000048841">
    <property type="component" value="Unassembled WGS sequence"/>
</dbReference>
<dbReference type="Pfam" id="PF13304">
    <property type="entry name" value="AAA_21"/>
    <property type="match status" value="1"/>
</dbReference>
<dbReference type="FunFam" id="3.40.50.300:FF:002708">
    <property type="entry name" value="FeS assembly ATPase SufC"/>
    <property type="match status" value="1"/>
</dbReference>
<dbReference type="PATRIC" id="fig|630.129.peg.2233"/>
<gene>
    <name evidence="2" type="ORF">ERS137941_02604</name>
    <name evidence="3" type="ORF">I6I39_18030</name>
</gene>
<dbReference type="GeneID" id="31409114"/>
<dbReference type="Proteomes" id="UP000595309">
    <property type="component" value="Chromosome"/>
</dbReference>
<dbReference type="SUPFAM" id="SSF52540">
    <property type="entry name" value="P-loop containing nucleoside triphosphate hydrolases"/>
    <property type="match status" value="1"/>
</dbReference>
<dbReference type="GO" id="GO:0005524">
    <property type="term" value="F:ATP binding"/>
    <property type="evidence" value="ECO:0007669"/>
    <property type="project" value="InterPro"/>
</dbReference>
<dbReference type="GO" id="GO:0006302">
    <property type="term" value="P:double-strand break repair"/>
    <property type="evidence" value="ECO:0007669"/>
    <property type="project" value="TreeGrafter"/>
</dbReference>
<dbReference type="KEGG" id="yet:CH48_3849"/>
<dbReference type="InterPro" id="IPR014555">
    <property type="entry name" value="RecF-like"/>
</dbReference>
<evidence type="ECO:0000313" key="5">
    <source>
        <dbReference type="Proteomes" id="UP000595309"/>
    </source>
</evidence>
<dbReference type="GO" id="GO:0000731">
    <property type="term" value="P:DNA synthesis involved in DNA repair"/>
    <property type="evidence" value="ECO:0007669"/>
    <property type="project" value="TreeGrafter"/>
</dbReference>
<dbReference type="EMBL" id="CP068146">
    <property type="protein sequence ID" value="QQU46790.1"/>
    <property type="molecule type" value="Genomic_DNA"/>
</dbReference>
<feature type="domain" description="ATPase AAA-type core" evidence="1">
    <location>
        <begin position="23"/>
        <end position="357"/>
    </location>
</feature>
<dbReference type="GO" id="GO:0016887">
    <property type="term" value="F:ATP hydrolysis activity"/>
    <property type="evidence" value="ECO:0007669"/>
    <property type="project" value="InterPro"/>
</dbReference>
<protein>
    <submittedName>
        <fullName evidence="3">AAA family ATPase</fullName>
    </submittedName>
    <submittedName>
        <fullName evidence="2">Putative ATPase</fullName>
    </submittedName>
</protein>
<reference evidence="2 4" key="1">
    <citation type="submission" date="2015-03" db="EMBL/GenBank/DDBJ databases">
        <authorList>
            <person name="Murphy D."/>
        </authorList>
    </citation>
    <scope>NUCLEOTIDE SEQUENCE [LARGE SCALE GENOMIC DNA]</scope>
    <source>
        <strain evidence="2 4">IP26249</strain>
    </source>
</reference>
<dbReference type="InterPro" id="IPR003959">
    <property type="entry name" value="ATPase_AAA_core"/>
</dbReference>
<evidence type="ECO:0000313" key="2">
    <source>
        <dbReference type="EMBL" id="CFQ65917.1"/>
    </source>
</evidence>
<dbReference type="EMBL" id="CGBR01000018">
    <property type="protein sequence ID" value="CFQ65917.1"/>
    <property type="molecule type" value="Genomic_DNA"/>
</dbReference>
<dbReference type="PANTHER" id="PTHR32182">
    <property type="entry name" value="DNA REPLICATION AND REPAIR PROTEIN RECF"/>
    <property type="match status" value="1"/>
</dbReference>
<sequence>MITRLAISGYRSLRDVVLELGQLNVITGANGSGKSSLYRALRLLSDIGQGQVIQSLAAEGGLQSTLWAGPESFSRAMKLGEQPVQGVVRNNPVSLKLGFSGEDYGYAIDLGLPAARGSFAASNAGIQSSFFTRDPEVKVESLWCGDTLHHSNIFAERRGPRVKIRDDNGVWREAYHGLAAYDSMMTHSTDPRDAPEILVMRERMRAWRFYDNLRTDRHAPARQAQIGTYTPVLASDGSDLAAALQTIREIGDIEALNHAIADAFPGTTLNIQSNFELLLAQHGLLRPLKVAELSDGTLRYLLLVAALLSPRPPEMMILNEPEISLHVDLLKPLARLIAQSAQHTQVIVVSHAAELVDALVQEENCRHILLHKELSETTIQQESTPYWQWPSR</sequence>
<dbReference type="RefSeq" id="WP_005164789.1">
    <property type="nucleotide sequence ID" value="NZ_CGBC01000042.1"/>
</dbReference>
<evidence type="ECO:0000313" key="3">
    <source>
        <dbReference type="EMBL" id="QQU46790.1"/>
    </source>
</evidence>
<dbReference type="PANTHER" id="PTHR32182:SF25">
    <property type="entry name" value="SLR1056 PROTEIN"/>
    <property type="match status" value="1"/>
</dbReference>
<dbReference type="FunFam" id="3.40.50.300:FF:002534">
    <property type="entry name" value="Putative RecF protein"/>
    <property type="match status" value="1"/>
</dbReference>
<name>A0A0E1NDW4_YEREN</name>
<organism evidence="2 4">
    <name type="scientific">Yersinia enterocolitica</name>
    <dbReference type="NCBI Taxonomy" id="630"/>
    <lineage>
        <taxon>Bacteria</taxon>
        <taxon>Pseudomonadati</taxon>
        <taxon>Pseudomonadota</taxon>
        <taxon>Gammaproteobacteria</taxon>
        <taxon>Enterobacterales</taxon>
        <taxon>Yersiniaceae</taxon>
        <taxon>Yersinia</taxon>
    </lineage>
</organism>